<keyword evidence="2" id="KW-1185">Reference proteome</keyword>
<name>A0ABQ6GSL8_9GAMM</name>
<protein>
    <recommendedName>
        <fullName evidence="3">Lipoprotein</fullName>
    </recommendedName>
</protein>
<comment type="caution">
    <text evidence="1">The sequence shown here is derived from an EMBL/GenBank/DDBJ whole genome shotgun (WGS) entry which is preliminary data.</text>
</comment>
<sequence length="72" mass="8507">MPSNKIIQLLLILLTISACSSKELYDAGKQNRQSYCREYVGPEYEQCLKEINNKSYEDYQRERQQVINDKTN</sequence>
<gene>
    <name evidence="1" type="ORF">tinsulaeT_17220</name>
</gene>
<accession>A0ABQ6GSL8</accession>
<dbReference type="Proteomes" id="UP001157186">
    <property type="component" value="Unassembled WGS sequence"/>
</dbReference>
<proteinExistence type="predicted"/>
<reference evidence="1 2" key="1">
    <citation type="submission" date="2023-03" db="EMBL/GenBank/DDBJ databases">
        <title>Draft genome sequence of Thalassotalea insulae KCTC 62186T.</title>
        <authorList>
            <person name="Sawabe T."/>
        </authorList>
    </citation>
    <scope>NUCLEOTIDE SEQUENCE [LARGE SCALE GENOMIC DNA]</scope>
    <source>
        <strain evidence="1 2">KCTC 62186</strain>
    </source>
</reference>
<organism evidence="1 2">
    <name type="scientific">Thalassotalea insulae</name>
    <dbReference type="NCBI Taxonomy" id="2056778"/>
    <lineage>
        <taxon>Bacteria</taxon>
        <taxon>Pseudomonadati</taxon>
        <taxon>Pseudomonadota</taxon>
        <taxon>Gammaproteobacteria</taxon>
        <taxon>Alteromonadales</taxon>
        <taxon>Colwelliaceae</taxon>
        <taxon>Thalassotalea</taxon>
    </lineage>
</organism>
<evidence type="ECO:0000313" key="1">
    <source>
        <dbReference type="EMBL" id="GLX78382.1"/>
    </source>
</evidence>
<evidence type="ECO:0000313" key="2">
    <source>
        <dbReference type="Proteomes" id="UP001157186"/>
    </source>
</evidence>
<evidence type="ECO:0008006" key="3">
    <source>
        <dbReference type="Google" id="ProtNLM"/>
    </source>
</evidence>
<dbReference type="EMBL" id="BSST01000001">
    <property type="protein sequence ID" value="GLX78382.1"/>
    <property type="molecule type" value="Genomic_DNA"/>
</dbReference>
<dbReference type="PROSITE" id="PS51257">
    <property type="entry name" value="PROKAR_LIPOPROTEIN"/>
    <property type="match status" value="1"/>
</dbReference>
<dbReference type="RefSeq" id="WP_284244266.1">
    <property type="nucleotide sequence ID" value="NZ_BSST01000001.1"/>
</dbReference>